<dbReference type="NCBIfam" id="NF011984">
    <property type="entry name" value="PRK15446.1-5"/>
    <property type="match status" value="1"/>
</dbReference>
<dbReference type="SUPFAM" id="SSF51556">
    <property type="entry name" value="Metallo-dependent hydrolases"/>
    <property type="match status" value="1"/>
</dbReference>
<dbReference type="NCBIfam" id="NF011990">
    <property type="entry name" value="PRK15446.2-6"/>
    <property type="match status" value="1"/>
</dbReference>
<dbReference type="Proteomes" id="UP000712157">
    <property type="component" value="Unassembled WGS sequence"/>
</dbReference>
<evidence type="ECO:0000259" key="1">
    <source>
        <dbReference type="Pfam" id="PF01979"/>
    </source>
</evidence>
<gene>
    <name evidence="2" type="ORF">KTH89_06490</name>
</gene>
<sequence length="398" mass="44344">MTERRIRITGGKLITPDSVLEGYDLLIQGSRIAGILPADEGKMQETDQVIDAHGVYLMPGMIDIHSDMIENLIQPRSTALMDFDMALAESERLLAMCGITSMFHSISMYREGTWDVKEIRKASQVRRLAELIRQKKQRPGLIRHYYHLRYEIDNLECYPQVEEMIANGMTDLVSFMDHTPGQGQYQDLSVYRKHQPDEGKNLTDREFRQLVEQEQQKPKASQEQLKVLADLAASRGIAVASHDDDSIGKLKRNRKLGVRISEFPITLEVAKEAVREGYLTVLGAPNILLGGSHSGNLSALQAIREKAADVLVSDYYPQSLLYAVFLLNRRYAVALPEAVAYVTKNPAAAVGIGSEYGSLETGKKADIVFVDSSGELPVIQKVMVNGNLVVDCMNTGME</sequence>
<dbReference type="PANTHER" id="PTHR43135:SF3">
    <property type="entry name" value="ALPHA-D-RIBOSE 1-METHYLPHOSPHONATE 5-TRIPHOSPHATE DIPHOSPHATASE"/>
    <property type="match status" value="1"/>
</dbReference>
<name>A0A949JZS8_9FIRM</name>
<dbReference type="EC" id="3.6.1.63" evidence="2"/>
<dbReference type="AlphaFoldDB" id="A0A949JZS8"/>
<dbReference type="EMBL" id="JAHQCW010000007">
    <property type="protein sequence ID" value="MBU9736180.1"/>
    <property type="molecule type" value="Genomic_DNA"/>
</dbReference>
<dbReference type="InterPro" id="IPR006680">
    <property type="entry name" value="Amidohydro-rel"/>
</dbReference>
<dbReference type="Gene3D" id="2.30.40.10">
    <property type="entry name" value="Urease, subunit C, domain 1"/>
    <property type="match status" value="1"/>
</dbReference>
<dbReference type="GO" id="GO:0019700">
    <property type="term" value="P:organic phosphonate catabolic process"/>
    <property type="evidence" value="ECO:0007669"/>
    <property type="project" value="InterPro"/>
</dbReference>
<keyword evidence="3" id="KW-1185">Reference proteome</keyword>
<dbReference type="InterPro" id="IPR012696">
    <property type="entry name" value="PhnM"/>
</dbReference>
<keyword evidence="2" id="KW-0378">Hydrolase</keyword>
<comment type="caution">
    <text evidence="2">The sequence shown here is derived from an EMBL/GenBank/DDBJ whole genome shotgun (WGS) entry which is preliminary data.</text>
</comment>
<evidence type="ECO:0000313" key="3">
    <source>
        <dbReference type="Proteomes" id="UP000712157"/>
    </source>
</evidence>
<dbReference type="GO" id="GO:0016810">
    <property type="term" value="F:hydrolase activity, acting on carbon-nitrogen (but not peptide) bonds"/>
    <property type="evidence" value="ECO:0007669"/>
    <property type="project" value="InterPro"/>
</dbReference>
<evidence type="ECO:0000313" key="2">
    <source>
        <dbReference type="EMBL" id="MBU9736180.1"/>
    </source>
</evidence>
<dbReference type="RefSeq" id="WP_238721101.1">
    <property type="nucleotide sequence ID" value="NZ_JAHQCW010000007.1"/>
</dbReference>
<organism evidence="2 3">
    <name type="scientific">Diplocloster agilis</name>
    <dbReference type="NCBI Taxonomy" id="2850323"/>
    <lineage>
        <taxon>Bacteria</taxon>
        <taxon>Bacillati</taxon>
        <taxon>Bacillota</taxon>
        <taxon>Clostridia</taxon>
        <taxon>Lachnospirales</taxon>
        <taxon>Lachnospiraceae</taxon>
        <taxon>Diplocloster</taxon>
    </lineage>
</organism>
<dbReference type="InterPro" id="IPR011059">
    <property type="entry name" value="Metal-dep_hydrolase_composite"/>
</dbReference>
<feature type="domain" description="Amidohydrolase-related" evidence="1">
    <location>
        <begin position="218"/>
        <end position="389"/>
    </location>
</feature>
<dbReference type="SUPFAM" id="SSF51338">
    <property type="entry name" value="Composite domain of metallo-dependent hydrolases"/>
    <property type="match status" value="1"/>
</dbReference>
<reference evidence="2" key="1">
    <citation type="submission" date="2021-06" db="EMBL/GenBank/DDBJ databases">
        <title>Description of novel taxa of the family Lachnospiraceae.</title>
        <authorList>
            <person name="Chaplin A.V."/>
            <person name="Sokolova S.R."/>
            <person name="Pikina A.P."/>
            <person name="Korzhanova M."/>
            <person name="Belova V."/>
            <person name="Korostin D."/>
            <person name="Efimov B.A."/>
        </authorList>
    </citation>
    <scope>NUCLEOTIDE SEQUENCE</scope>
    <source>
        <strain evidence="2">ASD5720</strain>
    </source>
</reference>
<dbReference type="Gene3D" id="3.20.20.140">
    <property type="entry name" value="Metal-dependent hydrolases"/>
    <property type="match status" value="1"/>
</dbReference>
<protein>
    <submittedName>
        <fullName evidence="2">Alpha-D-ribose 1-methylphosphonate 5-triphosphate diphosphatase</fullName>
        <ecNumber evidence="2">3.6.1.63</ecNumber>
    </submittedName>
</protein>
<dbReference type="PANTHER" id="PTHR43135">
    <property type="entry name" value="ALPHA-D-RIBOSE 1-METHYLPHOSPHONATE 5-TRIPHOSPHATE DIPHOSPHATASE"/>
    <property type="match status" value="1"/>
</dbReference>
<dbReference type="InterPro" id="IPR032466">
    <property type="entry name" value="Metal_Hydrolase"/>
</dbReference>
<dbReference type="Pfam" id="PF01979">
    <property type="entry name" value="Amidohydro_1"/>
    <property type="match status" value="1"/>
</dbReference>
<accession>A0A949JZS8</accession>
<proteinExistence type="predicted"/>
<dbReference type="NCBIfam" id="NF011987">
    <property type="entry name" value="PRK15446.2-3"/>
    <property type="match status" value="1"/>
</dbReference>
<dbReference type="InterPro" id="IPR051781">
    <property type="entry name" value="Metallo-dep_Hydrolase"/>
</dbReference>
<dbReference type="PIRSF" id="PIRSF038971">
    <property type="entry name" value="PhnM"/>
    <property type="match status" value="1"/>
</dbReference>